<organism evidence="1 2">
    <name type="scientific">Cereibacter sphaeroides</name>
    <name type="common">Rhodobacter sphaeroides</name>
    <dbReference type="NCBI Taxonomy" id="1063"/>
    <lineage>
        <taxon>Bacteria</taxon>
        <taxon>Pseudomonadati</taxon>
        <taxon>Pseudomonadota</taxon>
        <taxon>Alphaproteobacteria</taxon>
        <taxon>Rhodobacterales</taxon>
        <taxon>Paracoccaceae</taxon>
        <taxon>Cereibacter</taxon>
    </lineage>
</organism>
<evidence type="ECO:0000313" key="2">
    <source>
        <dbReference type="Proteomes" id="UP000248975"/>
    </source>
</evidence>
<protein>
    <recommendedName>
        <fullName evidence="3">Teichuronopeptide biosynthesis TupA-like protein</fullName>
    </recommendedName>
</protein>
<dbReference type="Pfam" id="PF14305">
    <property type="entry name" value="ATPgrasp_TupA"/>
    <property type="match status" value="1"/>
</dbReference>
<name>A0A2W5SAQ9_CERSP</name>
<dbReference type="Proteomes" id="UP000248975">
    <property type="component" value="Unassembled WGS sequence"/>
</dbReference>
<evidence type="ECO:0008006" key="3">
    <source>
        <dbReference type="Google" id="ProtNLM"/>
    </source>
</evidence>
<sequence length="314" mass="35906">MMNKRLAALRQRLNLWLLPDQVVLKQQYRERLGRELDLANPQGLHEKLCWLRLNRLTPLHSYCADKITVAAYVASRVGLGYTARRYFTTRDPQVLGPEAIPAKSCVIKANHESQHVMLVPDTATADWPHIRAEMARSLGRNFYHMMRERQYARLRPVIIVEEMFGSGQGAGDLNIYCVAGKPRFYLQFAEGAIANSQPAAARSVDGTPLAISRQLRPFVENGLPRPAALSQMMEIAEKLAEPFPFVRVDFLMAGERFWVNELTYTPFAGYNRFQPESFEMEMGALIDLKASAPDWRHYLAEARKFERDVLPPER</sequence>
<reference evidence="1 2" key="1">
    <citation type="submission" date="2017-08" db="EMBL/GenBank/DDBJ databases">
        <title>Infants hospitalized years apart are colonized by the same room-sourced microbial strains.</title>
        <authorList>
            <person name="Brooks B."/>
            <person name="Olm M.R."/>
            <person name="Firek B.A."/>
            <person name="Baker R."/>
            <person name="Thomas B.C."/>
            <person name="Morowitz M.J."/>
            <person name="Banfield J.F."/>
        </authorList>
    </citation>
    <scope>NUCLEOTIDE SEQUENCE [LARGE SCALE GENOMIC DNA]</scope>
    <source>
        <strain evidence="1">S2_003_000_R2_11</strain>
    </source>
</reference>
<dbReference type="AlphaFoldDB" id="A0A2W5SAQ9"/>
<dbReference type="InterPro" id="IPR029465">
    <property type="entry name" value="ATPgrasp_TupA"/>
</dbReference>
<gene>
    <name evidence="1" type="ORF">DI533_05720</name>
</gene>
<dbReference type="EMBL" id="QFQS01000001">
    <property type="protein sequence ID" value="PZR00102.1"/>
    <property type="molecule type" value="Genomic_DNA"/>
</dbReference>
<comment type="caution">
    <text evidence="1">The sequence shown here is derived from an EMBL/GenBank/DDBJ whole genome shotgun (WGS) entry which is preliminary data.</text>
</comment>
<proteinExistence type="predicted"/>
<evidence type="ECO:0000313" key="1">
    <source>
        <dbReference type="EMBL" id="PZR00102.1"/>
    </source>
</evidence>
<accession>A0A2W5SAQ9</accession>